<gene>
    <name evidence="1" type="ORF">CAL28_20110</name>
</gene>
<evidence type="ECO:0000313" key="2">
    <source>
        <dbReference type="Proteomes" id="UP000215767"/>
    </source>
</evidence>
<dbReference type="EMBL" id="NEVS01000004">
    <property type="protein sequence ID" value="OZI61589.1"/>
    <property type="molecule type" value="Genomic_DNA"/>
</dbReference>
<sequence>MTDHTAALRETVLKAMNRAWHLGQTYWQQADSESYSQNRKSDDTRAKFLALVDEVATLLESAQPQQPAGWRLVPVEPTPEILAAASLAAWPTASAADINLARQAARIVLMQMDAAPGSTLETIAAAIATMGPAYRAMVNAAPTAHPSQQEDDARDAPEAQRFVVLKASGSRYAYVNDTLLGKTVKRYDILRGDGWANAELHAARLNRDAAMTAAQGDAVQGGGNG</sequence>
<dbReference type="AlphaFoldDB" id="A0A261UI46"/>
<keyword evidence="2" id="KW-1185">Reference proteome</keyword>
<dbReference type="Proteomes" id="UP000215767">
    <property type="component" value="Unassembled WGS sequence"/>
</dbReference>
<protein>
    <submittedName>
        <fullName evidence="1">Uncharacterized protein</fullName>
    </submittedName>
</protein>
<name>A0A261UI46_9BORD</name>
<comment type="caution">
    <text evidence="1">The sequence shown here is derived from an EMBL/GenBank/DDBJ whole genome shotgun (WGS) entry which is preliminary data.</text>
</comment>
<dbReference type="RefSeq" id="WP_094842992.1">
    <property type="nucleotide sequence ID" value="NZ_NEVS01000004.1"/>
</dbReference>
<reference evidence="2" key="1">
    <citation type="submission" date="2017-05" db="EMBL/GenBank/DDBJ databases">
        <title>Complete and WGS of Bordetella genogroups.</title>
        <authorList>
            <person name="Spilker T."/>
            <person name="Lipuma J."/>
        </authorList>
    </citation>
    <scope>NUCLEOTIDE SEQUENCE [LARGE SCALE GENOMIC DNA]</scope>
    <source>
        <strain evidence="2">AU8856</strain>
    </source>
</reference>
<evidence type="ECO:0000313" key="1">
    <source>
        <dbReference type="EMBL" id="OZI61589.1"/>
    </source>
</evidence>
<proteinExistence type="predicted"/>
<organism evidence="1 2">
    <name type="scientific">Bordetella genomosp. 11</name>
    <dbReference type="NCBI Taxonomy" id="1416808"/>
    <lineage>
        <taxon>Bacteria</taxon>
        <taxon>Pseudomonadati</taxon>
        <taxon>Pseudomonadota</taxon>
        <taxon>Betaproteobacteria</taxon>
        <taxon>Burkholderiales</taxon>
        <taxon>Alcaligenaceae</taxon>
        <taxon>Bordetella</taxon>
    </lineage>
</organism>
<dbReference type="OrthoDB" id="9019285at2"/>
<accession>A0A261UI46</accession>